<dbReference type="GO" id="GO:0008360">
    <property type="term" value="P:regulation of cell shape"/>
    <property type="evidence" value="ECO:0007669"/>
    <property type="project" value="UniProtKB-KW"/>
</dbReference>
<evidence type="ECO:0000256" key="16">
    <source>
        <dbReference type="ARBA" id="ARBA00049966"/>
    </source>
</evidence>
<keyword evidence="3" id="KW-0808">Transferase</keyword>
<dbReference type="Pfam" id="PF01098">
    <property type="entry name" value="FTSW_RODA_SPOVE"/>
    <property type="match status" value="1"/>
</dbReference>
<evidence type="ECO:0000256" key="17">
    <source>
        <dbReference type="SAM" id="Phobius"/>
    </source>
</evidence>
<evidence type="ECO:0000256" key="4">
    <source>
        <dbReference type="ARBA" id="ARBA00022692"/>
    </source>
</evidence>
<evidence type="ECO:0000256" key="1">
    <source>
        <dbReference type="ARBA" id="ARBA00004141"/>
    </source>
</evidence>
<keyword evidence="5" id="KW-0133">Cell shape</keyword>
<dbReference type="EC" id="2.4.99.28" evidence="14"/>
<sequence>MISYIKRYIKNFDYPLFITYMFLCLFGLVMIYSASMVWSVNVYGYEPDFFYKRQILNLLVAFPVFLIAAFIPYKHYRRKSIMAIMLFVMFSLLVSVHFIGDLVNGARSWIILGPIRLQPSEVAKIILILYFASVFTNKRSKGKLDSINESIAPPVTILVIAFFLILSEVDMGTAGIILFVCVSMLAASGILFKTFVKLFSIIFGLILLVSPILYLVRDKLITPKRVERLEAFWNPFEYELDAGFQVVNGYLAIGAGGVKGLGLGQSVQKLGYLPEPQTDFIMAIIAEELGIVGTFIVIGGLGFIVLRAFSIALSTQDTQARMIATGIGSLIGIQTFVNLGGLLGLIPLTGVTLPFISYGGTSIVLLSLAMGILLNVSMFVKNEKIRS</sequence>
<evidence type="ECO:0000256" key="8">
    <source>
        <dbReference type="ARBA" id="ARBA00023136"/>
    </source>
</evidence>
<dbReference type="GO" id="GO:0051301">
    <property type="term" value="P:cell division"/>
    <property type="evidence" value="ECO:0007669"/>
    <property type="project" value="UniProtKB-KW"/>
</dbReference>
<feature type="transmembrane region" description="Helical" evidence="17">
    <location>
        <begin position="198"/>
        <end position="216"/>
    </location>
</feature>
<keyword evidence="19" id="KW-1185">Reference proteome</keyword>
<dbReference type="InterPro" id="IPR001182">
    <property type="entry name" value="FtsW/RodA"/>
</dbReference>
<evidence type="ECO:0000313" key="19">
    <source>
        <dbReference type="Proteomes" id="UP000294292"/>
    </source>
</evidence>
<dbReference type="GO" id="GO:0032153">
    <property type="term" value="C:cell division site"/>
    <property type="evidence" value="ECO:0007669"/>
    <property type="project" value="TreeGrafter"/>
</dbReference>
<feature type="transmembrane region" description="Helical" evidence="17">
    <location>
        <begin position="12"/>
        <end position="35"/>
    </location>
</feature>
<dbReference type="PANTHER" id="PTHR30474:SF2">
    <property type="entry name" value="PEPTIDOGLYCAN GLYCOSYLTRANSFERASE FTSW-RELATED"/>
    <property type="match status" value="1"/>
</dbReference>
<evidence type="ECO:0000256" key="9">
    <source>
        <dbReference type="ARBA" id="ARBA00032370"/>
    </source>
</evidence>
<keyword evidence="18" id="KW-0131">Cell cycle</keyword>
<dbReference type="RefSeq" id="WP_134210181.1">
    <property type="nucleotide sequence ID" value="NZ_CP038015.1"/>
</dbReference>
<keyword evidence="4 17" id="KW-0812">Transmembrane</keyword>
<evidence type="ECO:0000256" key="11">
    <source>
        <dbReference type="ARBA" id="ARBA00038053"/>
    </source>
</evidence>
<dbReference type="EMBL" id="CP038015">
    <property type="protein sequence ID" value="QBP41584.1"/>
    <property type="molecule type" value="Genomic_DNA"/>
</dbReference>
<dbReference type="KEGG" id="panc:E2636_10710"/>
<keyword evidence="6" id="KW-0573">Peptidoglycan synthesis</keyword>
<dbReference type="GO" id="GO:0008955">
    <property type="term" value="F:peptidoglycan glycosyltransferase activity"/>
    <property type="evidence" value="ECO:0007669"/>
    <property type="project" value="UniProtKB-EC"/>
</dbReference>
<comment type="catalytic activity">
    <reaction evidence="15">
        <text>[GlcNAc-(1-&gt;4)-Mur2Ac(oyl-L-Ala-gamma-D-Glu-L-Lys-D-Ala-D-Ala)](n)-di-trans,octa-cis-undecaprenyl diphosphate + beta-D-GlcNAc-(1-&gt;4)-Mur2Ac(oyl-L-Ala-gamma-D-Glu-L-Lys-D-Ala-D-Ala)-di-trans,octa-cis-undecaprenyl diphosphate = [GlcNAc-(1-&gt;4)-Mur2Ac(oyl-L-Ala-gamma-D-Glu-L-Lys-D-Ala-D-Ala)](n+1)-di-trans,octa-cis-undecaprenyl diphosphate + di-trans,octa-cis-undecaprenyl diphosphate + H(+)</text>
        <dbReference type="Rhea" id="RHEA:23708"/>
        <dbReference type="Rhea" id="RHEA-COMP:9602"/>
        <dbReference type="Rhea" id="RHEA-COMP:9603"/>
        <dbReference type="ChEBI" id="CHEBI:15378"/>
        <dbReference type="ChEBI" id="CHEBI:58405"/>
        <dbReference type="ChEBI" id="CHEBI:60033"/>
        <dbReference type="ChEBI" id="CHEBI:78435"/>
        <dbReference type="EC" id="2.4.99.28"/>
    </reaction>
</comment>
<reference evidence="18 19" key="1">
    <citation type="submission" date="2019-03" db="EMBL/GenBank/DDBJ databases">
        <title>Complete genome sequence of Paenisporosarcina antarctica CGMCC 1.6503T.</title>
        <authorList>
            <person name="Rong J.-C."/>
            <person name="Chi N.-Y."/>
            <person name="Zhang Q.-F."/>
        </authorList>
    </citation>
    <scope>NUCLEOTIDE SEQUENCE [LARGE SCALE GENOMIC DNA]</scope>
    <source>
        <strain evidence="18 19">CGMCC 1.6503</strain>
    </source>
</reference>
<gene>
    <name evidence="18" type="ORF">E2636_10710</name>
</gene>
<evidence type="ECO:0000256" key="6">
    <source>
        <dbReference type="ARBA" id="ARBA00022984"/>
    </source>
</evidence>
<dbReference type="OrthoDB" id="9768187at2"/>
<feature type="transmembrane region" description="Helical" evidence="17">
    <location>
        <begin position="355"/>
        <end position="380"/>
    </location>
</feature>
<feature type="transmembrane region" description="Helical" evidence="17">
    <location>
        <begin position="80"/>
        <end position="99"/>
    </location>
</feature>
<organism evidence="18 19">
    <name type="scientific">Paenisporosarcina antarctica</name>
    <dbReference type="NCBI Taxonomy" id="417367"/>
    <lineage>
        <taxon>Bacteria</taxon>
        <taxon>Bacillati</taxon>
        <taxon>Bacillota</taxon>
        <taxon>Bacilli</taxon>
        <taxon>Bacillales</taxon>
        <taxon>Caryophanaceae</taxon>
        <taxon>Paenisporosarcina</taxon>
    </lineage>
</organism>
<comment type="similarity">
    <text evidence="11">Belongs to the SEDS family. FtsW subfamily.</text>
</comment>
<evidence type="ECO:0000256" key="3">
    <source>
        <dbReference type="ARBA" id="ARBA00022679"/>
    </source>
</evidence>
<evidence type="ECO:0000256" key="5">
    <source>
        <dbReference type="ARBA" id="ARBA00022960"/>
    </source>
</evidence>
<dbReference type="AlphaFoldDB" id="A0A4P6ZZ54"/>
<feature type="transmembrane region" description="Helical" evidence="17">
    <location>
        <begin position="327"/>
        <end position="349"/>
    </location>
</feature>
<keyword evidence="8 17" id="KW-0472">Membrane</keyword>
<keyword evidence="18" id="KW-0132">Cell division</keyword>
<comment type="function">
    <text evidence="16">Peptidoglycan polymerase that is essential for cell division.</text>
</comment>
<feature type="transmembrane region" description="Helical" evidence="17">
    <location>
        <begin position="280"/>
        <end position="306"/>
    </location>
</feature>
<dbReference type="GO" id="GO:0005886">
    <property type="term" value="C:plasma membrane"/>
    <property type="evidence" value="ECO:0007669"/>
    <property type="project" value="TreeGrafter"/>
</dbReference>
<dbReference type="GO" id="GO:0015648">
    <property type="term" value="F:lipid-linked peptidoglycan transporter activity"/>
    <property type="evidence" value="ECO:0007669"/>
    <property type="project" value="TreeGrafter"/>
</dbReference>
<evidence type="ECO:0000256" key="10">
    <source>
        <dbReference type="ARBA" id="ARBA00033270"/>
    </source>
</evidence>
<proteinExistence type="inferred from homology"/>
<evidence type="ECO:0000256" key="2">
    <source>
        <dbReference type="ARBA" id="ARBA00022676"/>
    </source>
</evidence>
<dbReference type="PANTHER" id="PTHR30474">
    <property type="entry name" value="CELL CYCLE PROTEIN"/>
    <property type="match status" value="1"/>
</dbReference>
<dbReference type="GO" id="GO:0009252">
    <property type="term" value="P:peptidoglycan biosynthetic process"/>
    <property type="evidence" value="ECO:0007669"/>
    <property type="project" value="UniProtKB-KW"/>
</dbReference>
<evidence type="ECO:0000256" key="15">
    <source>
        <dbReference type="ARBA" id="ARBA00049902"/>
    </source>
</evidence>
<dbReference type="Proteomes" id="UP000294292">
    <property type="component" value="Chromosome"/>
</dbReference>
<evidence type="ECO:0000256" key="7">
    <source>
        <dbReference type="ARBA" id="ARBA00022989"/>
    </source>
</evidence>
<protein>
    <recommendedName>
        <fullName evidence="12">Probable peptidoglycan glycosyltransferase FtsW</fullName>
        <ecNumber evidence="14">2.4.99.28</ecNumber>
    </recommendedName>
    <alternativeName>
        <fullName evidence="13">Cell division protein FtsW</fullName>
    </alternativeName>
    <alternativeName>
        <fullName evidence="10">Cell wall polymerase</fullName>
    </alternativeName>
    <alternativeName>
        <fullName evidence="9">Peptidoglycan polymerase</fullName>
    </alternativeName>
</protein>
<dbReference type="PROSITE" id="PS00428">
    <property type="entry name" value="FTSW_RODA_SPOVE"/>
    <property type="match status" value="1"/>
</dbReference>
<accession>A0A4P6ZZ54</accession>
<name>A0A4P6ZZ54_9BACL</name>
<comment type="subcellular location">
    <subcellularLocation>
        <location evidence="1">Membrane</location>
        <topology evidence="1">Multi-pass membrane protein</topology>
    </subcellularLocation>
</comment>
<feature type="transmembrane region" description="Helical" evidence="17">
    <location>
        <begin position="119"/>
        <end position="135"/>
    </location>
</feature>
<evidence type="ECO:0000313" key="18">
    <source>
        <dbReference type="EMBL" id="QBP41584.1"/>
    </source>
</evidence>
<feature type="transmembrane region" description="Helical" evidence="17">
    <location>
        <begin position="55"/>
        <end position="73"/>
    </location>
</feature>
<dbReference type="InterPro" id="IPR018365">
    <property type="entry name" value="Cell_cycle_FtsW-rel_CS"/>
</dbReference>
<keyword evidence="7 17" id="KW-1133">Transmembrane helix</keyword>
<evidence type="ECO:0000256" key="13">
    <source>
        <dbReference type="ARBA" id="ARBA00041418"/>
    </source>
</evidence>
<evidence type="ECO:0000256" key="14">
    <source>
        <dbReference type="ARBA" id="ARBA00044770"/>
    </source>
</evidence>
<evidence type="ECO:0000256" key="12">
    <source>
        <dbReference type="ARBA" id="ARBA00041185"/>
    </source>
</evidence>
<keyword evidence="2" id="KW-0328">Glycosyltransferase</keyword>